<sequence length="850" mass="93966">MNPHPAGQPGEPLCGVVFGGGEKAISHVPLLKSIINVVIVDVSCRVTVTQTYQNESDEATPTARYVFPVPSRAAICAFSMMTAENRLIYAQAKDKLEATKEFEAAVGDGKAAALQEKVSGDIFRISLGSIPARGRIRTKTVFVMDLMNYDYLCNKVQLLLPLALGQRYGTLPAQLDEAAGHIGRVKLKITVEIQTSGHILSVKSPSHEQGLFFEEYITHHGRPSRRRTTAKFYSKTFLDRDFELVIQANELERSRCFVETDTRLPGTIALQLMLIPHFQLPPIPKQEYLFLIDRSGSMHSGRLDMAQQCVSVLLRCLPNHSTVFNIFEFDSTHSQLWPQSRPYDDKNVQEAIDWVNKLEPRDGTELSAAMEAFLGSRRSSMPTAAFILTDGEVYDDEAERACDIVLESVSTPPNAPLRLFILGIGDTVSSHVCERLATVGGGQYLLAVSKESILSKCTSLLNAGRSSTITDVSVDWTAEISPRPLVQQSPLESSFPEMYPSTRSIMFAIIHTKAVPKQVVVRGKVDGKDVFIQVDVESTKFGRKLSEPPLIHTLAANRLIRDLEDGNRKGKQSEIIQRREIVRLGEHYQLASSHTSFVAVDYGEVQPRPQIQQTSSTLPTAVTSFVGAIWKYITGPTALITRSPAADFSRHGQSNGLPGGWATSASEESEVPSESNTDYSDNGDDYDDWASDNTFSTLSSLESHSSLDTRQARRPRRSDPMHRRTRALSPQVPYAPPQAASPTTNRTERFKPLPVNPRVATLVEQMSTSGSFTLTDALGAIVGKEALEKARSWEDEELAATALAMIYLEKNLGDHLELCQLLMEKGMEFVRNHPNGGKFSEMLDRARAIV</sequence>
<reference evidence="4" key="2">
    <citation type="submission" date="2020-11" db="EMBL/GenBank/DDBJ databases">
        <authorList>
            <consortium name="DOE Joint Genome Institute"/>
            <person name="Kuo A."/>
            <person name="Miyauchi S."/>
            <person name="Kiss E."/>
            <person name="Drula E."/>
            <person name="Kohler A."/>
            <person name="Sanchez-Garcia M."/>
            <person name="Andreopoulos B."/>
            <person name="Barry K.W."/>
            <person name="Bonito G."/>
            <person name="Buee M."/>
            <person name="Carver A."/>
            <person name="Chen C."/>
            <person name="Cichocki N."/>
            <person name="Clum A."/>
            <person name="Culley D."/>
            <person name="Crous P.W."/>
            <person name="Fauchery L."/>
            <person name="Girlanda M."/>
            <person name="Hayes R."/>
            <person name="Keri Z."/>
            <person name="Labutti K."/>
            <person name="Lipzen A."/>
            <person name="Lombard V."/>
            <person name="Magnuson J."/>
            <person name="Maillard F."/>
            <person name="Morin E."/>
            <person name="Murat C."/>
            <person name="Nolan M."/>
            <person name="Ohm R."/>
            <person name="Pangilinan J."/>
            <person name="Pereira M."/>
            <person name="Perotto S."/>
            <person name="Peter M."/>
            <person name="Riley R."/>
            <person name="Sitrit Y."/>
            <person name="Stielow B."/>
            <person name="Szollosi G."/>
            <person name="Zifcakova L."/>
            <person name="Stursova M."/>
            <person name="Spatafora J.W."/>
            <person name="Tedersoo L."/>
            <person name="Vaario L.-M."/>
            <person name="Yamada A."/>
            <person name="Yan M."/>
            <person name="Wang P."/>
            <person name="Xu J."/>
            <person name="Bruns T."/>
            <person name="Baldrian P."/>
            <person name="Vilgalys R."/>
            <person name="Henrissat B."/>
            <person name="Grigoriev I.V."/>
            <person name="Hibbett D."/>
            <person name="Nagy L.G."/>
            <person name="Martin F.M."/>
        </authorList>
    </citation>
    <scope>NUCLEOTIDE SEQUENCE</scope>
    <source>
        <strain evidence="4">UH-Tt-Lm1</strain>
    </source>
</reference>
<dbReference type="EMBL" id="WIUZ02000005">
    <property type="protein sequence ID" value="KAF9787026.1"/>
    <property type="molecule type" value="Genomic_DNA"/>
</dbReference>
<dbReference type="SUPFAM" id="SSF53300">
    <property type="entry name" value="vWA-like"/>
    <property type="match status" value="1"/>
</dbReference>
<dbReference type="AlphaFoldDB" id="A0A9P6HHT9"/>
<dbReference type="OrthoDB" id="1729737at2759"/>
<keyword evidence="5" id="KW-1185">Reference proteome</keyword>
<feature type="domain" description="VIT" evidence="3">
    <location>
        <begin position="14"/>
        <end position="144"/>
    </location>
</feature>
<dbReference type="Proteomes" id="UP000736335">
    <property type="component" value="Unassembled WGS sequence"/>
</dbReference>
<evidence type="ECO:0000259" key="2">
    <source>
        <dbReference type="PROSITE" id="PS50234"/>
    </source>
</evidence>
<dbReference type="InterPro" id="IPR036465">
    <property type="entry name" value="vWFA_dom_sf"/>
</dbReference>
<dbReference type="Gene3D" id="3.40.50.410">
    <property type="entry name" value="von Willebrand factor, type A domain"/>
    <property type="match status" value="1"/>
</dbReference>
<dbReference type="SMART" id="SM00609">
    <property type="entry name" value="VIT"/>
    <property type="match status" value="1"/>
</dbReference>
<reference evidence="4" key="1">
    <citation type="journal article" date="2020" name="Nat. Commun.">
        <title>Large-scale genome sequencing of mycorrhizal fungi provides insights into the early evolution of symbiotic traits.</title>
        <authorList>
            <person name="Miyauchi S."/>
            <person name="Kiss E."/>
            <person name="Kuo A."/>
            <person name="Drula E."/>
            <person name="Kohler A."/>
            <person name="Sanchez-Garcia M."/>
            <person name="Morin E."/>
            <person name="Andreopoulos B."/>
            <person name="Barry K.W."/>
            <person name="Bonito G."/>
            <person name="Buee M."/>
            <person name="Carver A."/>
            <person name="Chen C."/>
            <person name="Cichocki N."/>
            <person name="Clum A."/>
            <person name="Culley D."/>
            <person name="Crous P.W."/>
            <person name="Fauchery L."/>
            <person name="Girlanda M."/>
            <person name="Hayes R.D."/>
            <person name="Keri Z."/>
            <person name="LaButti K."/>
            <person name="Lipzen A."/>
            <person name="Lombard V."/>
            <person name="Magnuson J."/>
            <person name="Maillard F."/>
            <person name="Murat C."/>
            <person name="Nolan M."/>
            <person name="Ohm R.A."/>
            <person name="Pangilinan J."/>
            <person name="Pereira M.F."/>
            <person name="Perotto S."/>
            <person name="Peter M."/>
            <person name="Pfister S."/>
            <person name="Riley R."/>
            <person name="Sitrit Y."/>
            <person name="Stielow J.B."/>
            <person name="Szollosi G."/>
            <person name="Zifcakova L."/>
            <person name="Stursova M."/>
            <person name="Spatafora J.W."/>
            <person name="Tedersoo L."/>
            <person name="Vaario L.M."/>
            <person name="Yamada A."/>
            <person name="Yan M."/>
            <person name="Wang P."/>
            <person name="Xu J."/>
            <person name="Bruns T."/>
            <person name="Baldrian P."/>
            <person name="Vilgalys R."/>
            <person name="Dunand C."/>
            <person name="Henrissat B."/>
            <person name="Grigoriev I.V."/>
            <person name="Hibbett D."/>
            <person name="Nagy L.G."/>
            <person name="Martin F.M."/>
        </authorList>
    </citation>
    <scope>NUCLEOTIDE SEQUENCE</scope>
    <source>
        <strain evidence="4">UH-Tt-Lm1</strain>
    </source>
</reference>
<feature type="region of interest" description="Disordered" evidence="1">
    <location>
        <begin position="647"/>
        <end position="751"/>
    </location>
</feature>
<gene>
    <name evidence="4" type="ORF">BJ322DRAFT_1107110</name>
</gene>
<evidence type="ECO:0000313" key="5">
    <source>
        <dbReference type="Proteomes" id="UP000736335"/>
    </source>
</evidence>
<proteinExistence type="predicted"/>
<dbReference type="PANTHER" id="PTHR45737">
    <property type="entry name" value="VON WILLEBRAND FACTOR A DOMAIN-CONTAINING PROTEIN 5A"/>
    <property type="match status" value="1"/>
</dbReference>
<feature type="domain" description="VWFA" evidence="2">
    <location>
        <begin position="287"/>
        <end position="461"/>
    </location>
</feature>
<dbReference type="Pfam" id="PF08487">
    <property type="entry name" value="VIT"/>
    <property type="match status" value="1"/>
</dbReference>
<dbReference type="PANTHER" id="PTHR45737:SF6">
    <property type="entry name" value="VON WILLEBRAND FACTOR A DOMAIN-CONTAINING PROTEIN 5A"/>
    <property type="match status" value="1"/>
</dbReference>
<feature type="compositionally biased region" description="Basic and acidic residues" evidence="1">
    <location>
        <begin position="705"/>
        <end position="722"/>
    </location>
</feature>
<dbReference type="PROSITE" id="PS51468">
    <property type="entry name" value="VIT"/>
    <property type="match status" value="1"/>
</dbReference>
<evidence type="ECO:0000259" key="3">
    <source>
        <dbReference type="PROSITE" id="PS51468"/>
    </source>
</evidence>
<dbReference type="PROSITE" id="PS50234">
    <property type="entry name" value="VWFA"/>
    <property type="match status" value="1"/>
</dbReference>
<accession>A0A9P6HHT9</accession>
<evidence type="ECO:0000256" key="1">
    <source>
        <dbReference type="SAM" id="MobiDB-lite"/>
    </source>
</evidence>
<dbReference type="InterPro" id="IPR002035">
    <property type="entry name" value="VWF_A"/>
</dbReference>
<dbReference type="SMART" id="SM00327">
    <property type="entry name" value="VWA"/>
    <property type="match status" value="1"/>
</dbReference>
<evidence type="ECO:0000313" key="4">
    <source>
        <dbReference type="EMBL" id="KAF9787026.1"/>
    </source>
</evidence>
<feature type="compositionally biased region" description="Low complexity" evidence="1">
    <location>
        <begin position="691"/>
        <end position="704"/>
    </location>
</feature>
<organism evidence="4 5">
    <name type="scientific">Thelephora terrestris</name>
    <dbReference type="NCBI Taxonomy" id="56493"/>
    <lineage>
        <taxon>Eukaryota</taxon>
        <taxon>Fungi</taxon>
        <taxon>Dikarya</taxon>
        <taxon>Basidiomycota</taxon>
        <taxon>Agaricomycotina</taxon>
        <taxon>Agaricomycetes</taxon>
        <taxon>Thelephorales</taxon>
        <taxon>Thelephoraceae</taxon>
        <taxon>Thelephora</taxon>
    </lineage>
</organism>
<dbReference type="Pfam" id="PF13768">
    <property type="entry name" value="VWA_3"/>
    <property type="match status" value="1"/>
</dbReference>
<evidence type="ECO:0008006" key="6">
    <source>
        <dbReference type="Google" id="ProtNLM"/>
    </source>
</evidence>
<dbReference type="InterPro" id="IPR013694">
    <property type="entry name" value="VIT"/>
</dbReference>
<name>A0A9P6HHT9_9AGAM</name>
<comment type="caution">
    <text evidence="4">The sequence shown here is derived from an EMBL/GenBank/DDBJ whole genome shotgun (WGS) entry which is preliminary data.</text>
</comment>
<protein>
    <recommendedName>
        <fullName evidence="6">VWFA domain-containing protein</fullName>
    </recommendedName>
</protein>
<feature type="compositionally biased region" description="Acidic residues" evidence="1">
    <location>
        <begin position="681"/>
        <end position="690"/>
    </location>
</feature>